<dbReference type="SUPFAM" id="SSF48452">
    <property type="entry name" value="TPR-like"/>
    <property type="match status" value="2"/>
</dbReference>
<gene>
    <name evidence="1" type="ORF">ACFVZC_29005</name>
</gene>
<accession>A0ABW6QDU3</accession>
<sequence>MKRIRTTRDSARRELFARLELRYRAGEYEEVEAAARALAAAPRSARRKRPLSGWQARTLATGVAVAHGRGAEVLGELETLIAELEPVNAEVHVLRLVVRNNRTAVLVGLERYGEAETEALGVLREITRLAHVTPLWKLELSALENLAGALCGQGRFEEAEEIARGNLPRAEEPSLAPLHATLVRSLNGQGRYEEALSEARGRTPHRSRKDSGRLDLVTAEALHGLGRRDEAEDVARRALADCEHHLHPAHPRIREARVLLARVTGSEPGA</sequence>
<comment type="caution">
    <text evidence="1">The sequence shown here is derived from an EMBL/GenBank/DDBJ whole genome shotgun (WGS) entry which is preliminary data.</text>
</comment>
<organism evidence="1 2">
    <name type="scientific">Streptomyces marokkonensis</name>
    <dbReference type="NCBI Taxonomy" id="324855"/>
    <lineage>
        <taxon>Bacteria</taxon>
        <taxon>Bacillati</taxon>
        <taxon>Actinomycetota</taxon>
        <taxon>Actinomycetes</taxon>
        <taxon>Kitasatosporales</taxon>
        <taxon>Streptomycetaceae</taxon>
        <taxon>Streptomyces</taxon>
    </lineage>
</organism>
<protein>
    <submittedName>
        <fullName evidence="1">Tetratricopeptide repeat protein</fullName>
    </submittedName>
</protein>
<dbReference type="InterPro" id="IPR011990">
    <property type="entry name" value="TPR-like_helical_dom_sf"/>
</dbReference>
<name>A0ABW6QDU3_9ACTN</name>
<dbReference type="RefSeq" id="WP_388239230.1">
    <property type="nucleotide sequence ID" value="NZ_JBHVZQ010000035.1"/>
</dbReference>
<evidence type="ECO:0000313" key="1">
    <source>
        <dbReference type="EMBL" id="MFF1277403.1"/>
    </source>
</evidence>
<evidence type="ECO:0000313" key="2">
    <source>
        <dbReference type="Proteomes" id="UP001601627"/>
    </source>
</evidence>
<keyword evidence="2" id="KW-1185">Reference proteome</keyword>
<dbReference type="Pfam" id="PF13374">
    <property type="entry name" value="TPR_10"/>
    <property type="match status" value="2"/>
</dbReference>
<dbReference type="Gene3D" id="1.25.40.10">
    <property type="entry name" value="Tetratricopeptide repeat domain"/>
    <property type="match status" value="1"/>
</dbReference>
<reference evidence="1 2" key="1">
    <citation type="submission" date="2024-09" db="EMBL/GenBank/DDBJ databases">
        <title>The Natural Products Discovery Center: Release of the First 8490 Sequenced Strains for Exploring Actinobacteria Biosynthetic Diversity.</title>
        <authorList>
            <person name="Kalkreuter E."/>
            <person name="Kautsar S.A."/>
            <person name="Yang D."/>
            <person name="Bader C.D."/>
            <person name="Teijaro C.N."/>
            <person name="Fluegel L."/>
            <person name="Davis C.M."/>
            <person name="Simpson J.R."/>
            <person name="Lauterbach L."/>
            <person name="Steele A.D."/>
            <person name="Gui C."/>
            <person name="Meng S."/>
            <person name="Li G."/>
            <person name="Viehrig K."/>
            <person name="Ye F."/>
            <person name="Su P."/>
            <person name="Kiefer A.F."/>
            <person name="Nichols A."/>
            <person name="Cepeda A.J."/>
            <person name="Yan W."/>
            <person name="Fan B."/>
            <person name="Jiang Y."/>
            <person name="Adhikari A."/>
            <person name="Zheng C.-J."/>
            <person name="Schuster L."/>
            <person name="Cowan T.M."/>
            <person name="Smanski M.J."/>
            <person name="Chevrette M.G."/>
            <person name="De Carvalho L.P.S."/>
            <person name="Shen B."/>
        </authorList>
    </citation>
    <scope>NUCLEOTIDE SEQUENCE [LARGE SCALE GENOMIC DNA]</scope>
    <source>
        <strain evidence="1 2">NPDC058328</strain>
    </source>
</reference>
<dbReference type="EMBL" id="JBHVZQ010000035">
    <property type="protein sequence ID" value="MFF1277403.1"/>
    <property type="molecule type" value="Genomic_DNA"/>
</dbReference>
<dbReference type="Proteomes" id="UP001601627">
    <property type="component" value="Unassembled WGS sequence"/>
</dbReference>
<proteinExistence type="predicted"/>